<dbReference type="Pfam" id="PF12796">
    <property type="entry name" value="Ank_2"/>
    <property type="match status" value="2"/>
</dbReference>
<dbReference type="PROSITE" id="PS50088">
    <property type="entry name" value="ANK_REPEAT"/>
    <property type="match status" value="3"/>
</dbReference>
<protein>
    <submittedName>
        <fullName evidence="3">Ankyrin repeat protein</fullName>
    </submittedName>
</protein>
<proteinExistence type="predicted"/>
<evidence type="ECO:0000256" key="2">
    <source>
        <dbReference type="ARBA" id="ARBA00023043"/>
    </source>
</evidence>
<dbReference type="InterPro" id="IPR036770">
    <property type="entry name" value="Ankyrin_rpt-contain_sf"/>
</dbReference>
<reference evidence="3" key="1">
    <citation type="journal article" date="2019" name="MBio">
        <title>Virus Genomes from Deep Sea Sediments Expand the Ocean Megavirome and Support Independent Origins of Viral Gigantism.</title>
        <authorList>
            <person name="Backstrom D."/>
            <person name="Yutin N."/>
            <person name="Jorgensen S.L."/>
            <person name="Dharamshi J."/>
            <person name="Homa F."/>
            <person name="Zaremba-Niedwiedzka K."/>
            <person name="Spang A."/>
            <person name="Wolf Y.I."/>
            <person name="Koonin E.V."/>
            <person name="Ettema T.J."/>
        </authorList>
    </citation>
    <scope>NUCLEOTIDE SEQUENCE</scope>
</reference>
<name>A0A481Z3I4_9VIRU</name>
<dbReference type="Pfam" id="PF00023">
    <property type="entry name" value="Ank"/>
    <property type="match status" value="1"/>
</dbReference>
<evidence type="ECO:0000313" key="3">
    <source>
        <dbReference type="EMBL" id="QBK90458.1"/>
    </source>
</evidence>
<dbReference type="PROSITE" id="PS50297">
    <property type="entry name" value="ANK_REP_REGION"/>
    <property type="match status" value="3"/>
</dbReference>
<dbReference type="EMBL" id="MK500486">
    <property type="protein sequence ID" value="QBK90458.1"/>
    <property type="molecule type" value="Genomic_DNA"/>
</dbReference>
<dbReference type="Gene3D" id="1.25.40.20">
    <property type="entry name" value="Ankyrin repeat-containing domain"/>
    <property type="match status" value="2"/>
</dbReference>
<keyword evidence="2" id="KW-0040">ANK repeat</keyword>
<dbReference type="PANTHER" id="PTHR24173:SF74">
    <property type="entry name" value="ANKYRIN REPEAT DOMAIN-CONTAINING PROTEIN 16"/>
    <property type="match status" value="1"/>
</dbReference>
<dbReference type="PANTHER" id="PTHR24173">
    <property type="entry name" value="ANKYRIN REPEAT CONTAINING"/>
    <property type="match status" value="1"/>
</dbReference>
<dbReference type="SUPFAM" id="SSF48403">
    <property type="entry name" value="Ankyrin repeat"/>
    <property type="match status" value="1"/>
</dbReference>
<evidence type="ECO:0000256" key="1">
    <source>
        <dbReference type="ARBA" id="ARBA00022737"/>
    </source>
</evidence>
<sequence length="521" mass="57774">MEAAEISVYSLSEILTMNEGWLPRFLERLAIPESDDALGQIVLALASLGKLTYLPPINSDNLRGLINITKPAEISRTKEVVRSAGVTPSTNRLELMKQYLSYAMVPLAESPRFLPVVRPTSPRLSIARPTSPRTSVPIATVFEAIPEAQRGEFVALVNLLNTFPGETIQQIVKNYSYRRIQKICEIIATVLIYGKFVRVSSVLMNKLRNLNELLCNSQFFWHLKTQHDFGVTYDTPPDRRTWKQDYEFLLSAYLLTLQRSLIIAVENRNILEIKALLDFGVDPNGRGEGYPPEELTRQRTPIEIAVRLNEPNIVRLLLTAGADPNIYSKRSRSPISVAVGSGYIEIVRVLLPHSNLRSKAEALSHAASSGRIDMVGLLLAAGVDISKASQALTLASRIGHIDIVRLLLAAGVNPNVYISERTENALTAAIDEGHIEIVRLLLASGADPNISDDFQGTALTAILFMTNIDARYVEIIRLLLAAGADPNIPNKYGKSAVQLARLRFRDGEKEIDREIYELLTS</sequence>
<dbReference type="SMART" id="SM00248">
    <property type="entry name" value="ANK"/>
    <property type="match status" value="7"/>
</dbReference>
<gene>
    <name evidence="3" type="ORF">LCPAC103_01390</name>
</gene>
<dbReference type="InterPro" id="IPR002110">
    <property type="entry name" value="Ankyrin_rpt"/>
</dbReference>
<organism evidence="3">
    <name type="scientific">Pithovirus LCPAC103</name>
    <dbReference type="NCBI Taxonomy" id="2506588"/>
    <lineage>
        <taxon>Viruses</taxon>
        <taxon>Pithoviruses</taxon>
    </lineage>
</organism>
<keyword evidence="1" id="KW-0677">Repeat</keyword>
<accession>A0A481Z3I4</accession>